<organism evidence="2 3">
    <name type="scientific">Gloeophyllum trabeum (strain ATCC 11539 / FP-39264 / Madison 617)</name>
    <name type="common">Brown rot fungus</name>
    <dbReference type="NCBI Taxonomy" id="670483"/>
    <lineage>
        <taxon>Eukaryota</taxon>
        <taxon>Fungi</taxon>
        <taxon>Dikarya</taxon>
        <taxon>Basidiomycota</taxon>
        <taxon>Agaricomycotina</taxon>
        <taxon>Agaricomycetes</taxon>
        <taxon>Gloeophyllales</taxon>
        <taxon>Gloeophyllaceae</taxon>
        <taxon>Gloeophyllum</taxon>
    </lineage>
</organism>
<dbReference type="RefSeq" id="XP_007868908.1">
    <property type="nucleotide sequence ID" value="XM_007870717.1"/>
</dbReference>
<dbReference type="eggNOG" id="ENOG502SRJ6">
    <property type="taxonomic scope" value="Eukaryota"/>
</dbReference>
<evidence type="ECO:0000256" key="1">
    <source>
        <dbReference type="SAM" id="SignalP"/>
    </source>
</evidence>
<dbReference type="OMA" id="PAYYYES"/>
<proteinExistence type="predicted"/>
<name>S7PYA0_GLOTA</name>
<dbReference type="KEGG" id="gtr:GLOTRDRAFT_122614"/>
<gene>
    <name evidence="2" type="ORF">GLOTRDRAFT_122614</name>
</gene>
<dbReference type="AlphaFoldDB" id="S7PYA0"/>
<protein>
    <submittedName>
        <fullName evidence="2">Uncharacterized protein</fullName>
    </submittedName>
</protein>
<keyword evidence="3" id="KW-1185">Reference proteome</keyword>
<dbReference type="GeneID" id="19300855"/>
<evidence type="ECO:0000313" key="3">
    <source>
        <dbReference type="Proteomes" id="UP000030669"/>
    </source>
</evidence>
<feature type="chain" id="PRO_5004543749" evidence="1">
    <location>
        <begin position="22"/>
        <end position="149"/>
    </location>
</feature>
<accession>S7PYA0</accession>
<dbReference type="Proteomes" id="UP000030669">
    <property type="component" value="Unassembled WGS sequence"/>
</dbReference>
<reference evidence="2 3" key="1">
    <citation type="journal article" date="2012" name="Science">
        <title>The Paleozoic origin of enzymatic lignin decomposition reconstructed from 31 fungal genomes.</title>
        <authorList>
            <person name="Floudas D."/>
            <person name="Binder M."/>
            <person name="Riley R."/>
            <person name="Barry K."/>
            <person name="Blanchette R.A."/>
            <person name="Henrissat B."/>
            <person name="Martinez A.T."/>
            <person name="Otillar R."/>
            <person name="Spatafora J.W."/>
            <person name="Yadav J.S."/>
            <person name="Aerts A."/>
            <person name="Benoit I."/>
            <person name="Boyd A."/>
            <person name="Carlson A."/>
            <person name="Copeland A."/>
            <person name="Coutinho P.M."/>
            <person name="de Vries R.P."/>
            <person name="Ferreira P."/>
            <person name="Findley K."/>
            <person name="Foster B."/>
            <person name="Gaskell J."/>
            <person name="Glotzer D."/>
            <person name="Gorecki P."/>
            <person name="Heitman J."/>
            <person name="Hesse C."/>
            <person name="Hori C."/>
            <person name="Igarashi K."/>
            <person name="Jurgens J.A."/>
            <person name="Kallen N."/>
            <person name="Kersten P."/>
            <person name="Kohler A."/>
            <person name="Kuees U."/>
            <person name="Kumar T.K.A."/>
            <person name="Kuo A."/>
            <person name="LaButti K."/>
            <person name="Larrondo L.F."/>
            <person name="Lindquist E."/>
            <person name="Ling A."/>
            <person name="Lombard V."/>
            <person name="Lucas S."/>
            <person name="Lundell T."/>
            <person name="Martin R."/>
            <person name="McLaughlin D.J."/>
            <person name="Morgenstern I."/>
            <person name="Morin E."/>
            <person name="Murat C."/>
            <person name="Nagy L.G."/>
            <person name="Nolan M."/>
            <person name="Ohm R.A."/>
            <person name="Patyshakuliyeva A."/>
            <person name="Rokas A."/>
            <person name="Ruiz-Duenas F.J."/>
            <person name="Sabat G."/>
            <person name="Salamov A."/>
            <person name="Samejima M."/>
            <person name="Schmutz J."/>
            <person name="Slot J.C."/>
            <person name="St John F."/>
            <person name="Stenlid J."/>
            <person name="Sun H."/>
            <person name="Sun S."/>
            <person name="Syed K."/>
            <person name="Tsang A."/>
            <person name="Wiebenga A."/>
            <person name="Young D."/>
            <person name="Pisabarro A."/>
            <person name="Eastwood D.C."/>
            <person name="Martin F."/>
            <person name="Cullen D."/>
            <person name="Grigoriev I.V."/>
            <person name="Hibbett D.S."/>
        </authorList>
    </citation>
    <scope>NUCLEOTIDE SEQUENCE [LARGE SCALE GENOMIC DNA]</scope>
    <source>
        <strain evidence="2 3">ATCC 11539</strain>
    </source>
</reference>
<evidence type="ECO:0000313" key="2">
    <source>
        <dbReference type="EMBL" id="EPQ52616.1"/>
    </source>
</evidence>
<keyword evidence="1" id="KW-0732">Signal</keyword>
<dbReference type="HOGENOM" id="CLU_148857_0_0_1"/>
<dbReference type="OrthoDB" id="3043660at2759"/>
<dbReference type="EMBL" id="KB469307">
    <property type="protein sequence ID" value="EPQ52616.1"/>
    <property type="molecule type" value="Genomic_DNA"/>
</dbReference>
<sequence>MKFSVAAAVSSVAALASVASAQFCPQATQFGTLIVSPTSFAAHDTVTINADFTCAVQYFGHVPKYTDYYLSVPVNNNGHEPDILLAHHEPAAGTLHENFTVEIPSAYYFSGASYVVTLKNTFASNGPDGTPYYSVGGVEAPVTITSTTN</sequence>
<feature type="signal peptide" evidence="1">
    <location>
        <begin position="1"/>
        <end position="21"/>
    </location>
</feature>